<evidence type="ECO:0000313" key="2">
    <source>
        <dbReference type="EMBL" id="VAX04694.1"/>
    </source>
</evidence>
<accession>A0A3B1AY71</accession>
<dbReference type="Pfam" id="PF05016">
    <property type="entry name" value="ParE_toxin"/>
    <property type="match status" value="1"/>
</dbReference>
<proteinExistence type="predicted"/>
<dbReference type="InterPro" id="IPR007712">
    <property type="entry name" value="RelE/ParE_toxin"/>
</dbReference>
<dbReference type="AlphaFoldDB" id="A0A3B1AY71"/>
<evidence type="ECO:0000256" key="1">
    <source>
        <dbReference type="ARBA" id="ARBA00022649"/>
    </source>
</evidence>
<dbReference type="EMBL" id="UOFW01000104">
    <property type="protein sequence ID" value="VAX04694.1"/>
    <property type="molecule type" value="Genomic_DNA"/>
</dbReference>
<gene>
    <name evidence="2" type="ORF">MNBD_ALPHA03-588</name>
</gene>
<keyword evidence="1" id="KW-1277">Toxin-antitoxin system</keyword>
<reference evidence="2" key="1">
    <citation type="submission" date="2018-06" db="EMBL/GenBank/DDBJ databases">
        <authorList>
            <person name="Zhirakovskaya E."/>
        </authorList>
    </citation>
    <scope>NUCLEOTIDE SEQUENCE</scope>
</reference>
<dbReference type="InterPro" id="IPR035093">
    <property type="entry name" value="RelE/ParE_toxin_dom_sf"/>
</dbReference>
<organism evidence="2">
    <name type="scientific">hydrothermal vent metagenome</name>
    <dbReference type="NCBI Taxonomy" id="652676"/>
    <lineage>
        <taxon>unclassified sequences</taxon>
        <taxon>metagenomes</taxon>
        <taxon>ecological metagenomes</taxon>
    </lineage>
</organism>
<name>A0A3B1AY71_9ZZZZ</name>
<dbReference type="SUPFAM" id="SSF143011">
    <property type="entry name" value="RelE-like"/>
    <property type="match status" value="1"/>
</dbReference>
<dbReference type="Gene3D" id="3.30.2310.20">
    <property type="entry name" value="RelE-like"/>
    <property type="match status" value="1"/>
</dbReference>
<dbReference type="PANTHER" id="PTHR35601">
    <property type="entry name" value="TOXIN RELE"/>
    <property type="match status" value="1"/>
</dbReference>
<protein>
    <recommendedName>
        <fullName evidence="3">RelE/StbE replicon stabilization toxin</fullName>
    </recommendedName>
</protein>
<sequence>MTAYRVRYTPEAAGRIRKLHPEVKQEIREAIRILVDSPLSGHTLQQELFGYRSFRVRTYRIIYGLNDEERTIDVVFVGPRRNVYEELLSLVRRPSFRN</sequence>
<dbReference type="PANTHER" id="PTHR35601:SF1">
    <property type="entry name" value="TOXIN RELE"/>
    <property type="match status" value="1"/>
</dbReference>
<evidence type="ECO:0008006" key="3">
    <source>
        <dbReference type="Google" id="ProtNLM"/>
    </source>
</evidence>